<protein>
    <recommendedName>
        <fullName evidence="2">DUF5641 domain-containing protein</fullName>
    </recommendedName>
</protein>
<dbReference type="InterPro" id="IPR040676">
    <property type="entry name" value="DUF5641"/>
</dbReference>
<dbReference type="VEuPathDB" id="VectorBase:LLONM1_008613"/>
<reference evidence="3" key="1">
    <citation type="submission" date="2020-05" db="UniProtKB">
        <authorList>
            <consortium name="EnsemblMetazoa"/>
        </authorList>
    </citation>
    <scope>IDENTIFICATION</scope>
    <source>
        <strain evidence="3">Jacobina</strain>
    </source>
</reference>
<proteinExistence type="predicted"/>
<dbReference type="Pfam" id="PF18701">
    <property type="entry name" value="DUF5641"/>
    <property type="match status" value="1"/>
</dbReference>
<dbReference type="EnsemblMetazoa" id="LLOJ008071-RA">
    <property type="protein sequence ID" value="LLOJ008071-PA"/>
    <property type="gene ID" value="LLOJ008071"/>
</dbReference>
<dbReference type="VEuPathDB" id="VectorBase:LLOJ008071"/>
<dbReference type="SUPFAM" id="SSF56672">
    <property type="entry name" value="DNA/RNA polymerases"/>
    <property type="match status" value="1"/>
</dbReference>
<dbReference type="Pfam" id="PF03564">
    <property type="entry name" value="DUF1759"/>
    <property type="match status" value="1"/>
</dbReference>
<evidence type="ECO:0000256" key="1">
    <source>
        <dbReference type="SAM" id="MobiDB-lite"/>
    </source>
</evidence>
<evidence type="ECO:0000313" key="3">
    <source>
        <dbReference type="EnsemblMetazoa" id="LLOJ008071-PA"/>
    </source>
</evidence>
<feature type="region of interest" description="Disordered" evidence="1">
    <location>
        <begin position="334"/>
        <end position="365"/>
    </location>
</feature>
<evidence type="ECO:0000259" key="2">
    <source>
        <dbReference type="Pfam" id="PF18701"/>
    </source>
</evidence>
<dbReference type="EMBL" id="AJWK01027215">
    <property type="status" value="NOT_ANNOTATED_CDS"/>
    <property type="molecule type" value="Genomic_DNA"/>
</dbReference>
<feature type="region of interest" description="Disordered" evidence="1">
    <location>
        <begin position="1193"/>
        <end position="1216"/>
    </location>
</feature>
<dbReference type="GO" id="GO:0071897">
    <property type="term" value="P:DNA biosynthetic process"/>
    <property type="evidence" value="ECO:0007669"/>
    <property type="project" value="UniProtKB-ARBA"/>
</dbReference>
<dbReference type="VEuPathDB" id="VectorBase:LLONM1_002384"/>
<dbReference type="PANTHER" id="PTHR47331">
    <property type="entry name" value="PHD-TYPE DOMAIN-CONTAINING PROTEIN"/>
    <property type="match status" value="1"/>
</dbReference>
<evidence type="ECO:0000313" key="4">
    <source>
        <dbReference type="Proteomes" id="UP000092461"/>
    </source>
</evidence>
<dbReference type="AlphaFoldDB" id="A0A1B0CT72"/>
<dbReference type="EMBL" id="AJWK01027214">
    <property type="status" value="NOT_ANNOTATED_CDS"/>
    <property type="molecule type" value="Genomic_DNA"/>
</dbReference>
<sequence>MIFRSRGGIVSAVTRVENYISGFTEEEKGFMGSRMNLESQRNIVLSMREKYTTVQTQIIADQKSAEEREKEEMNRDAFYNRCDTLVREIDALIQDIPDVKDNGGASVQSSIPSELMHFMTSFMHQSESKHQQQMELLLSTLTNTSSVGSAPPVAIERTPVCKLPQMSLPTFDGKYSSWCSFKDRFTASVINYTGLSNVQRLEYLQASVKGDAASAIKHLSTTDGNFTVAWQILINKFERKNEIVGEHIRTFFAMPKLTASNSTAIHEITNTISECTMALDAMNVSSRDPWLIQYTLDLLDSESRVLWGRECGSEVPTLAKFMDFLNQRCVDSKNRTQMQPKTPTQNSSNSRQSVNKSAKKQGSVYNVTSSENSTCRCCHEKYHPLYKCQKFLNMNADDRFQVVKQLSLCRNCFSTHMTHSCTYQKCQKCQAKHNVLLHDKFSPNSEAPTNAQPPVEKTPKLPATIGASAPGPSTSNVCTVSSRPDNTINEAPPRVFLATALVNIFTATGDAIPCRLMLDGGAQLNIMSASLYERLNLPKIPSKLSICGVNGRRSRARFYVNTTISSRLSDASFTFKAFVLPTVSGELPNWNVDHSAIPIPPDVPLADPTWALQQPVDLLLGGNPYWASLLNDVVELGPGLPLLRETVFGYVVAGEQEPSFPMDPEDTDDFCTLNATTLESLDTTLRQFFELESVPEDTDLTDDQIAAEHHFASTYTRNAEGRFVVKLPFRIDPQVLGDSRPLAIRRLFALERRFDKNPALRALYNEHKSHPIQDFRVTRVCFGIASSPFLATRALIQLALDHQSTHPLAAAALLSAFYMDDLLFSCSSLEEALQTKAQLIEVLNSAGFPLTKWSGNHKELLSGDASEDADTHFEDTITKTLGLKWNRNLDTFGFVSPISPTENCTTKRQLTSAVARLFDPVGLIGPVIILAKVLIQEVHHHCKNWDDPLPGELIAKWQEFIQTSQSIDQLSIPRWVSSIANPSKVDFHVFSDASQLAYGATIFVVTEDLSGNICSRLLTAKSRVAPIKVLTIPRLELCGALLASELAATIQPIYNPNTTHFWCDSTIVLYWIHSPPESYKIFIANRLKKIQAVSTASQWRHQESQEFGKKFRLFYLNTLQQRSKWKVAKPNITTGEIVLFLDETQSGSPWVLGQIQAIHPGPQNRVRVVDVRTPRGVYTRPITKLARLPSGDFNSLCSETSDDPPEHPGEHVQHPL</sequence>
<dbReference type="CDD" id="cd00303">
    <property type="entry name" value="retropepsin_like"/>
    <property type="match status" value="1"/>
</dbReference>
<feature type="domain" description="DUF5641" evidence="2">
    <location>
        <begin position="1101"/>
        <end position="1188"/>
    </location>
</feature>
<feature type="compositionally biased region" description="Basic and acidic residues" evidence="1">
    <location>
        <begin position="1204"/>
        <end position="1216"/>
    </location>
</feature>
<dbReference type="InterPro" id="IPR043502">
    <property type="entry name" value="DNA/RNA_pol_sf"/>
</dbReference>
<accession>A0A1B0CT72</accession>
<dbReference type="Proteomes" id="UP000092461">
    <property type="component" value="Unassembled WGS sequence"/>
</dbReference>
<dbReference type="VEuPathDB" id="VectorBase:LLONM1_007111"/>
<name>A0A1B0CT72_LUTLO</name>
<dbReference type="InterPro" id="IPR008042">
    <property type="entry name" value="Retrotrans_Pao"/>
</dbReference>
<dbReference type="InterPro" id="IPR005312">
    <property type="entry name" value="DUF1759"/>
</dbReference>
<keyword evidence="4" id="KW-1185">Reference proteome</keyword>
<dbReference type="EMBL" id="AJWK01027213">
    <property type="status" value="NOT_ANNOTATED_CDS"/>
    <property type="molecule type" value="Genomic_DNA"/>
</dbReference>
<feature type="compositionally biased region" description="Polar residues" evidence="1">
    <location>
        <begin position="335"/>
        <end position="356"/>
    </location>
</feature>
<dbReference type="Pfam" id="PF05380">
    <property type="entry name" value="Peptidase_A17"/>
    <property type="match status" value="1"/>
</dbReference>
<organism evidence="3 4">
    <name type="scientific">Lutzomyia longipalpis</name>
    <name type="common">Sand fly</name>
    <dbReference type="NCBI Taxonomy" id="7200"/>
    <lineage>
        <taxon>Eukaryota</taxon>
        <taxon>Metazoa</taxon>
        <taxon>Ecdysozoa</taxon>
        <taxon>Arthropoda</taxon>
        <taxon>Hexapoda</taxon>
        <taxon>Insecta</taxon>
        <taxon>Pterygota</taxon>
        <taxon>Neoptera</taxon>
        <taxon>Endopterygota</taxon>
        <taxon>Diptera</taxon>
        <taxon>Nematocera</taxon>
        <taxon>Psychodoidea</taxon>
        <taxon>Psychodidae</taxon>
        <taxon>Lutzomyia</taxon>
        <taxon>Lutzomyia</taxon>
    </lineage>
</organism>
<dbReference type="PANTHER" id="PTHR47331:SF4">
    <property type="entry name" value="PEPTIDASE S1 DOMAIN-CONTAINING PROTEIN"/>
    <property type="match status" value="1"/>
</dbReference>